<proteinExistence type="predicted"/>
<dbReference type="InterPro" id="IPR036864">
    <property type="entry name" value="Zn2-C6_fun-type_DNA-bd_sf"/>
</dbReference>
<keyword evidence="6" id="KW-0539">Nucleus</keyword>
<gene>
    <name evidence="9" type="ORF">TRUGW13939_11348</name>
</gene>
<dbReference type="KEGG" id="trg:TRUGW13939_11348"/>
<dbReference type="CDD" id="cd00067">
    <property type="entry name" value="GAL4"/>
    <property type="match status" value="1"/>
</dbReference>
<dbReference type="SUPFAM" id="SSF57701">
    <property type="entry name" value="Zn2/Cys6 DNA-binding domain"/>
    <property type="match status" value="1"/>
</dbReference>
<dbReference type="AlphaFoldDB" id="A0A7H8RF51"/>
<name>A0A7H8RF51_TALRU</name>
<dbReference type="OrthoDB" id="1747771at2759"/>
<feature type="transmembrane region" description="Helical" evidence="7">
    <location>
        <begin position="502"/>
        <end position="523"/>
    </location>
</feature>
<dbReference type="GO" id="GO:0005634">
    <property type="term" value="C:nucleus"/>
    <property type="evidence" value="ECO:0007669"/>
    <property type="project" value="UniProtKB-SubCell"/>
</dbReference>
<comment type="subcellular location">
    <subcellularLocation>
        <location evidence="1">Nucleus</location>
    </subcellularLocation>
</comment>
<evidence type="ECO:0000256" key="1">
    <source>
        <dbReference type="ARBA" id="ARBA00004123"/>
    </source>
</evidence>
<keyword evidence="2" id="KW-0479">Metal-binding</keyword>
<dbReference type="EMBL" id="CP055903">
    <property type="protein sequence ID" value="QKX64175.1"/>
    <property type="molecule type" value="Genomic_DNA"/>
</dbReference>
<dbReference type="Pfam" id="PF00172">
    <property type="entry name" value="Zn_clus"/>
    <property type="match status" value="1"/>
</dbReference>
<evidence type="ECO:0000256" key="3">
    <source>
        <dbReference type="ARBA" id="ARBA00023015"/>
    </source>
</evidence>
<dbReference type="InterPro" id="IPR001138">
    <property type="entry name" value="Zn2Cys6_DnaBD"/>
</dbReference>
<evidence type="ECO:0000313" key="9">
    <source>
        <dbReference type="EMBL" id="QKX64175.1"/>
    </source>
</evidence>
<keyword evidence="7" id="KW-1133">Transmembrane helix</keyword>
<keyword evidence="7" id="KW-0472">Membrane</keyword>
<dbReference type="PROSITE" id="PS00463">
    <property type="entry name" value="ZN2_CY6_FUNGAL_1"/>
    <property type="match status" value="1"/>
</dbReference>
<dbReference type="InterPro" id="IPR007219">
    <property type="entry name" value="XnlR_reg_dom"/>
</dbReference>
<dbReference type="Gene3D" id="4.10.240.10">
    <property type="entry name" value="Zn(2)-C6 fungal-type DNA-binding domain"/>
    <property type="match status" value="1"/>
</dbReference>
<organism evidence="9 10">
    <name type="scientific">Talaromyces rugulosus</name>
    <name type="common">Penicillium rugulosum</name>
    <dbReference type="NCBI Taxonomy" id="121627"/>
    <lineage>
        <taxon>Eukaryota</taxon>
        <taxon>Fungi</taxon>
        <taxon>Dikarya</taxon>
        <taxon>Ascomycota</taxon>
        <taxon>Pezizomycotina</taxon>
        <taxon>Eurotiomycetes</taxon>
        <taxon>Eurotiomycetidae</taxon>
        <taxon>Eurotiales</taxon>
        <taxon>Trichocomaceae</taxon>
        <taxon>Talaromyces</taxon>
        <taxon>Talaromyces sect. Islandici</taxon>
    </lineage>
</organism>
<dbReference type="PROSITE" id="PS50048">
    <property type="entry name" value="ZN2_CY6_FUNGAL_2"/>
    <property type="match status" value="1"/>
</dbReference>
<keyword evidence="3" id="KW-0805">Transcription regulation</keyword>
<dbReference type="RefSeq" id="XP_035350349.1">
    <property type="nucleotide sequence ID" value="XM_035494456.1"/>
</dbReference>
<dbReference type="Proteomes" id="UP000509510">
    <property type="component" value="Chromosome VI"/>
</dbReference>
<accession>A0A7H8RF51</accession>
<dbReference type="Pfam" id="PF04082">
    <property type="entry name" value="Fungal_trans"/>
    <property type="match status" value="1"/>
</dbReference>
<dbReference type="GO" id="GO:0000981">
    <property type="term" value="F:DNA-binding transcription factor activity, RNA polymerase II-specific"/>
    <property type="evidence" value="ECO:0007669"/>
    <property type="project" value="InterPro"/>
</dbReference>
<keyword evidence="5" id="KW-0804">Transcription</keyword>
<dbReference type="CDD" id="cd12148">
    <property type="entry name" value="fungal_TF_MHR"/>
    <property type="match status" value="1"/>
</dbReference>
<dbReference type="InterPro" id="IPR050613">
    <property type="entry name" value="Sec_Metabolite_Reg"/>
</dbReference>
<dbReference type="GO" id="GO:0006351">
    <property type="term" value="P:DNA-templated transcription"/>
    <property type="evidence" value="ECO:0007669"/>
    <property type="project" value="InterPro"/>
</dbReference>
<evidence type="ECO:0000256" key="6">
    <source>
        <dbReference type="ARBA" id="ARBA00023242"/>
    </source>
</evidence>
<evidence type="ECO:0000256" key="2">
    <source>
        <dbReference type="ARBA" id="ARBA00022723"/>
    </source>
</evidence>
<keyword evidence="4" id="KW-0238">DNA-binding</keyword>
<dbReference type="GeneID" id="55998826"/>
<protein>
    <recommendedName>
        <fullName evidence="8">Zn(2)-C6 fungal-type domain-containing protein</fullName>
    </recommendedName>
</protein>
<evidence type="ECO:0000256" key="7">
    <source>
        <dbReference type="SAM" id="Phobius"/>
    </source>
</evidence>
<dbReference type="PANTHER" id="PTHR31001:SF76">
    <property type="entry name" value="ZN(2)-C6 FUNGAL-TYPE DOMAIN-CONTAINING PROTEIN"/>
    <property type="match status" value="1"/>
</dbReference>
<evidence type="ECO:0000256" key="4">
    <source>
        <dbReference type="ARBA" id="ARBA00023125"/>
    </source>
</evidence>
<dbReference type="SMART" id="SM00066">
    <property type="entry name" value="GAL4"/>
    <property type="match status" value="1"/>
</dbReference>
<dbReference type="GO" id="GO:0003677">
    <property type="term" value="F:DNA binding"/>
    <property type="evidence" value="ECO:0007669"/>
    <property type="project" value="UniProtKB-KW"/>
</dbReference>
<dbReference type="PANTHER" id="PTHR31001">
    <property type="entry name" value="UNCHARACTERIZED TRANSCRIPTIONAL REGULATORY PROTEIN"/>
    <property type="match status" value="1"/>
</dbReference>
<dbReference type="GO" id="GO:0008270">
    <property type="term" value="F:zinc ion binding"/>
    <property type="evidence" value="ECO:0007669"/>
    <property type="project" value="InterPro"/>
</dbReference>
<evidence type="ECO:0000313" key="10">
    <source>
        <dbReference type="Proteomes" id="UP000509510"/>
    </source>
</evidence>
<feature type="domain" description="Zn(2)-C6 fungal-type" evidence="8">
    <location>
        <begin position="14"/>
        <end position="45"/>
    </location>
</feature>
<evidence type="ECO:0000259" key="8">
    <source>
        <dbReference type="PROSITE" id="PS50048"/>
    </source>
</evidence>
<keyword evidence="7" id="KW-0812">Transmembrane</keyword>
<keyword evidence="10" id="KW-1185">Reference proteome</keyword>
<reference evidence="10" key="1">
    <citation type="submission" date="2020-06" db="EMBL/GenBank/DDBJ databases">
        <title>A chromosome-scale genome assembly of Talaromyces rugulosus W13939.</title>
        <authorList>
            <person name="Wang B."/>
            <person name="Guo L."/>
            <person name="Ye K."/>
            <person name="Wang L."/>
        </authorList>
    </citation>
    <scope>NUCLEOTIDE SEQUENCE [LARGE SCALE GENOMIC DNA]</scope>
    <source>
        <strain evidence="10">W13939</strain>
    </source>
</reference>
<evidence type="ECO:0000256" key="5">
    <source>
        <dbReference type="ARBA" id="ARBA00023163"/>
    </source>
</evidence>
<sequence length="705" mass="79526">MPQPIRETQRVPRSCIPCSRRKVKCSKKIPCEQCIRRGDAATCMREVVKVGGRVTVAVDEERDGNPPDSTLLRENNSLKIRIRQLELALSRPELVKLETDIPRATTTQQQQDVHSSERILNDFQAHVFGLSIDSSAQGPVNQISTWDSQVKLILPTRRWSDTIVEFSLTQLGWVHCALDEAVFMKEHNLFWKGLIDSEKDALSNHGWIAVYLSVLAVGAYFLDDKTIDNVQLLYESFSAPQTSPISSPPSRTWYAAALRELDLADYTRRPSLATVQALAILNILHKNLGEPSREFILHGAAVNVARLIGIDHLDEDKRADPSPVLRNVHRRLWWTLIICDWLTVWSRPISIHPSSFTTVLETKDEKDEDVPSAYEYHKAMAQVAALTRNHINSIRDWSTDTVQASLEEIDSVCADFPPHLSYPSPTETPVRDEPYWCSIQRNLLLNCADSWRITLCVAMIPQILERSEAERDGDAVLQDGISAAKRILQRRCNDPSLFFNKFWSVTCATVAAGIFIALHLICFANGNQPATDIADLQDLVMLSISLIENSPPTEARHGALLVLRRLVHLYEHVFRTSAHRIINRSALARIVRLVACPFLWDSLPDTESTARFVFFDNPQDNRVWTGDSPWSEETTTTTTTTTTAGDTCEVEEQEGEILGTWEQYSEIGVQNMDTVPYFDQLFPSAELIDTSLPFVDSAMLGDILR</sequence>